<feature type="region of interest" description="Disordered" evidence="1">
    <location>
        <begin position="48"/>
        <end position="73"/>
    </location>
</feature>
<accession>A0A0C9ZN69</accession>
<keyword evidence="3" id="KW-1185">Reference proteome</keyword>
<proteinExistence type="predicted"/>
<dbReference type="Proteomes" id="UP000054485">
    <property type="component" value="Unassembled WGS sequence"/>
</dbReference>
<feature type="compositionally biased region" description="Basic and acidic residues" evidence="1">
    <location>
        <begin position="55"/>
        <end position="73"/>
    </location>
</feature>
<dbReference type="HOGENOM" id="CLU_2706460_0_0_1"/>
<organism evidence="2 3">
    <name type="scientific">Suillus luteus UH-Slu-Lm8-n1</name>
    <dbReference type="NCBI Taxonomy" id="930992"/>
    <lineage>
        <taxon>Eukaryota</taxon>
        <taxon>Fungi</taxon>
        <taxon>Dikarya</taxon>
        <taxon>Basidiomycota</taxon>
        <taxon>Agaricomycotina</taxon>
        <taxon>Agaricomycetes</taxon>
        <taxon>Agaricomycetidae</taxon>
        <taxon>Boletales</taxon>
        <taxon>Suillineae</taxon>
        <taxon>Suillaceae</taxon>
        <taxon>Suillus</taxon>
    </lineage>
</organism>
<dbReference type="EMBL" id="KN835362">
    <property type="protein sequence ID" value="KIK39030.1"/>
    <property type="molecule type" value="Genomic_DNA"/>
</dbReference>
<evidence type="ECO:0000313" key="2">
    <source>
        <dbReference type="EMBL" id="KIK39030.1"/>
    </source>
</evidence>
<reference evidence="2 3" key="1">
    <citation type="submission" date="2014-04" db="EMBL/GenBank/DDBJ databases">
        <authorList>
            <consortium name="DOE Joint Genome Institute"/>
            <person name="Kuo A."/>
            <person name="Ruytinx J."/>
            <person name="Rineau F."/>
            <person name="Colpaert J."/>
            <person name="Kohler A."/>
            <person name="Nagy L.G."/>
            <person name="Floudas D."/>
            <person name="Copeland A."/>
            <person name="Barry K.W."/>
            <person name="Cichocki N."/>
            <person name="Veneault-Fourrey C."/>
            <person name="LaButti K."/>
            <person name="Lindquist E.A."/>
            <person name="Lipzen A."/>
            <person name="Lundell T."/>
            <person name="Morin E."/>
            <person name="Murat C."/>
            <person name="Sun H."/>
            <person name="Tunlid A."/>
            <person name="Henrissat B."/>
            <person name="Grigoriev I.V."/>
            <person name="Hibbett D.S."/>
            <person name="Martin F."/>
            <person name="Nordberg H.P."/>
            <person name="Cantor M.N."/>
            <person name="Hua S.X."/>
        </authorList>
    </citation>
    <scope>NUCLEOTIDE SEQUENCE [LARGE SCALE GENOMIC DNA]</scope>
    <source>
        <strain evidence="2 3">UH-Slu-Lm8-n1</strain>
    </source>
</reference>
<sequence length="73" mass="8648">MEMGDLQLSMNAPWRTWTFGHETHAIPVPSTQKTLRVRRGDHKRWFRTRSGVDPLDCKDRHEGPAHNRRSLER</sequence>
<evidence type="ECO:0000313" key="3">
    <source>
        <dbReference type="Proteomes" id="UP000054485"/>
    </source>
</evidence>
<protein>
    <submittedName>
        <fullName evidence="2">Uncharacterized protein</fullName>
    </submittedName>
</protein>
<name>A0A0C9ZN69_9AGAM</name>
<dbReference type="InParanoid" id="A0A0C9ZN69"/>
<gene>
    <name evidence="2" type="ORF">CY34DRAFT_360836</name>
</gene>
<dbReference type="AlphaFoldDB" id="A0A0C9ZN69"/>
<reference evidence="3" key="2">
    <citation type="submission" date="2015-01" db="EMBL/GenBank/DDBJ databases">
        <title>Evolutionary Origins and Diversification of the Mycorrhizal Mutualists.</title>
        <authorList>
            <consortium name="DOE Joint Genome Institute"/>
            <consortium name="Mycorrhizal Genomics Consortium"/>
            <person name="Kohler A."/>
            <person name="Kuo A."/>
            <person name="Nagy L.G."/>
            <person name="Floudas D."/>
            <person name="Copeland A."/>
            <person name="Barry K.W."/>
            <person name="Cichocki N."/>
            <person name="Veneault-Fourrey C."/>
            <person name="LaButti K."/>
            <person name="Lindquist E.A."/>
            <person name="Lipzen A."/>
            <person name="Lundell T."/>
            <person name="Morin E."/>
            <person name="Murat C."/>
            <person name="Riley R."/>
            <person name="Ohm R."/>
            <person name="Sun H."/>
            <person name="Tunlid A."/>
            <person name="Henrissat B."/>
            <person name="Grigoriev I.V."/>
            <person name="Hibbett D.S."/>
            <person name="Martin F."/>
        </authorList>
    </citation>
    <scope>NUCLEOTIDE SEQUENCE [LARGE SCALE GENOMIC DNA]</scope>
    <source>
        <strain evidence="3">UH-Slu-Lm8-n1</strain>
    </source>
</reference>
<evidence type="ECO:0000256" key="1">
    <source>
        <dbReference type="SAM" id="MobiDB-lite"/>
    </source>
</evidence>